<dbReference type="PANTHER" id="PTHR13448">
    <property type="entry name" value="TRANSMEMBRANE PROTEIN 214"/>
    <property type="match status" value="1"/>
</dbReference>
<evidence type="ECO:0000256" key="6">
    <source>
        <dbReference type="ARBA" id="ARBA00022824"/>
    </source>
</evidence>
<evidence type="ECO:0000256" key="7">
    <source>
        <dbReference type="ARBA" id="ARBA00022989"/>
    </source>
</evidence>
<comment type="subcellular location">
    <subcellularLocation>
        <location evidence="1">Endoplasmic reticulum membrane</location>
        <topology evidence="1">Multi-pass membrane protein</topology>
    </subcellularLocation>
</comment>
<evidence type="ECO:0000256" key="10">
    <source>
        <dbReference type="ARBA" id="ARBA00024938"/>
    </source>
</evidence>
<evidence type="ECO:0000256" key="2">
    <source>
        <dbReference type="ARBA" id="ARBA00007984"/>
    </source>
</evidence>
<feature type="compositionally biased region" description="Polar residues" evidence="11">
    <location>
        <begin position="43"/>
        <end position="56"/>
    </location>
</feature>
<keyword evidence="7" id="KW-1133">Transmembrane helix</keyword>
<name>A0A438CPN5_VITVI</name>
<evidence type="ECO:0000256" key="4">
    <source>
        <dbReference type="ARBA" id="ARBA00022692"/>
    </source>
</evidence>
<gene>
    <name evidence="12" type="primary">tmem214-a</name>
    <name evidence="12" type="ORF">CK203_112538</name>
</gene>
<dbReference type="PANTHER" id="PTHR13448:SF0">
    <property type="entry name" value="TRANSMEMBRANE PROTEIN 214"/>
    <property type="match status" value="1"/>
</dbReference>
<comment type="caution">
    <text evidence="12">The sequence shown here is derived from an EMBL/GenBank/DDBJ whole genome shotgun (WGS) entry which is preliminary data.</text>
</comment>
<dbReference type="InterPro" id="IPR019308">
    <property type="entry name" value="TMEM214"/>
</dbReference>
<dbReference type="EMBL" id="QGNW01002134">
    <property type="protein sequence ID" value="RVW25109.1"/>
    <property type="molecule type" value="Genomic_DNA"/>
</dbReference>
<dbReference type="AlphaFoldDB" id="A0A438CPN5"/>
<keyword evidence="6" id="KW-0256">Endoplasmic reticulum</keyword>
<evidence type="ECO:0000313" key="13">
    <source>
        <dbReference type="Proteomes" id="UP000288805"/>
    </source>
</evidence>
<evidence type="ECO:0000256" key="1">
    <source>
        <dbReference type="ARBA" id="ARBA00004477"/>
    </source>
</evidence>
<proteinExistence type="inferred from homology"/>
<keyword evidence="4 12" id="KW-0812">Transmembrane</keyword>
<feature type="region of interest" description="Disordered" evidence="11">
    <location>
        <begin position="91"/>
        <end position="138"/>
    </location>
</feature>
<keyword evidence="5" id="KW-0053">Apoptosis</keyword>
<comment type="subunit">
    <text evidence="3">Constitutively interacts with CASP4; required for the localization of procaspase 4 to the ER.</text>
</comment>
<organism evidence="12 13">
    <name type="scientific">Vitis vinifera</name>
    <name type="common">Grape</name>
    <dbReference type="NCBI Taxonomy" id="29760"/>
    <lineage>
        <taxon>Eukaryota</taxon>
        <taxon>Viridiplantae</taxon>
        <taxon>Streptophyta</taxon>
        <taxon>Embryophyta</taxon>
        <taxon>Tracheophyta</taxon>
        <taxon>Spermatophyta</taxon>
        <taxon>Magnoliopsida</taxon>
        <taxon>eudicotyledons</taxon>
        <taxon>Gunneridae</taxon>
        <taxon>Pentapetalae</taxon>
        <taxon>rosids</taxon>
        <taxon>Vitales</taxon>
        <taxon>Vitaceae</taxon>
        <taxon>Viteae</taxon>
        <taxon>Vitis</taxon>
    </lineage>
</organism>
<keyword evidence="9" id="KW-0325">Glycoprotein</keyword>
<feature type="region of interest" description="Disordered" evidence="11">
    <location>
        <begin position="13"/>
        <end position="58"/>
    </location>
</feature>
<evidence type="ECO:0000256" key="11">
    <source>
        <dbReference type="SAM" id="MobiDB-lite"/>
    </source>
</evidence>
<protein>
    <submittedName>
        <fullName evidence="12">Transmembrane protein 214-A</fullName>
    </submittedName>
</protein>
<accession>A0A438CPN5</accession>
<evidence type="ECO:0000256" key="5">
    <source>
        <dbReference type="ARBA" id="ARBA00022703"/>
    </source>
</evidence>
<comment type="similarity">
    <text evidence="2">Belongs to the TMEM214 family.</text>
</comment>
<dbReference type="GO" id="GO:0005789">
    <property type="term" value="C:endoplasmic reticulum membrane"/>
    <property type="evidence" value="ECO:0007669"/>
    <property type="project" value="UniProtKB-SubCell"/>
</dbReference>
<evidence type="ECO:0000256" key="3">
    <source>
        <dbReference type="ARBA" id="ARBA00011720"/>
    </source>
</evidence>
<feature type="compositionally biased region" description="Polar residues" evidence="11">
    <location>
        <begin position="19"/>
        <end position="36"/>
    </location>
</feature>
<evidence type="ECO:0000256" key="9">
    <source>
        <dbReference type="ARBA" id="ARBA00023180"/>
    </source>
</evidence>
<reference evidence="12 13" key="1">
    <citation type="journal article" date="2018" name="PLoS Genet.">
        <title>Population sequencing reveals clonal diversity and ancestral inbreeding in the grapevine cultivar Chardonnay.</title>
        <authorList>
            <person name="Roach M.J."/>
            <person name="Johnson D.L."/>
            <person name="Bohlmann J."/>
            <person name="van Vuuren H.J."/>
            <person name="Jones S.J."/>
            <person name="Pretorius I.S."/>
            <person name="Schmidt S.A."/>
            <person name="Borneman A.R."/>
        </authorList>
    </citation>
    <scope>NUCLEOTIDE SEQUENCE [LARGE SCALE GENOMIC DNA]</scope>
    <source>
        <strain evidence="13">cv. Chardonnay</strain>
        <tissue evidence="12">Leaf</tissue>
    </source>
</reference>
<evidence type="ECO:0000256" key="8">
    <source>
        <dbReference type="ARBA" id="ARBA00023136"/>
    </source>
</evidence>
<sequence length="596" mass="65578">MDENSEIIEAILRGDDHATNLNDHQSQDSGWKTVSYSKRRKNPPQNSLQPSLTPFHNSDVFRSVDQHSEDRLRRAQEAAATAAAAAAALQSAVRSKQHSDDDDSDAEIPAGAVDNGGAEVKKVKPKKPKKPKVSVGDAASKMDADDLSAFLLDISASYETHQDIQLMRFADYFGRAFAPVSAAQFPWMKILKESTVAKMIEVPLSHIPEAVYKTSGDWINQRSFEAVGSFVLWLLDNIHADLAIHQGTVKGSKKVAQQAPSKSQVAIFVVLAMSLRRKPEVLISLLPIMKENPKYQAQDKLPVTVWMISQASQGDLAVGLYMWTHMLLPMLSGKSSFLSSPKSRTILINGAVRKGERLVPPSALELLMRATFPAPSARVKATERFEAMYPTLKEVALAGSSRSKAMKQVLLQIMNFAIKAAGEGILDLSREAVDIFTWCLNQNPDCYKQWDLIYLDNLEASVLVLKMLSHEWKELSAKNPSLDPLKDALKSFQQKNEKELGGGEHGARHASLKDADKYCKVILGRLSRGHGCTVSKVFASAALALGAAAGEVDQQRMAFSANNTSIVESRSLERKQSMGLRVAMEFYTLTMENIKG</sequence>
<dbReference type="Pfam" id="PF10151">
    <property type="entry name" value="TMEM214"/>
    <property type="match status" value="1"/>
</dbReference>
<dbReference type="Proteomes" id="UP000288805">
    <property type="component" value="Unassembled WGS sequence"/>
</dbReference>
<keyword evidence="8" id="KW-0472">Membrane</keyword>
<comment type="function">
    <text evidence="10">Critical mediator, in cooperation with CASP4, of endoplasmic reticulum-stress induced apoptosis. Required or the activation of CASP4 following endoplasmic reticulum stress.</text>
</comment>
<feature type="compositionally biased region" description="Basic residues" evidence="11">
    <location>
        <begin position="123"/>
        <end position="132"/>
    </location>
</feature>
<evidence type="ECO:0000313" key="12">
    <source>
        <dbReference type="EMBL" id="RVW25109.1"/>
    </source>
</evidence>